<dbReference type="SUPFAM" id="SSF47699">
    <property type="entry name" value="Bifunctional inhibitor/lipid-transfer protein/seed storage 2S albumin"/>
    <property type="match status" value="1"/>
</dbReference>
<keyword evidence="3" id="KW-0732">Signal</keyword>
<organism evidence="5 6">
    <name type="scientific">Capsella rubella</name>
    <dbReference type="NCBI Taxonomy" id="81985"/>
    <lineage>
        <taxon>Eukaryota</taxon>
        <taxon>Viridiplantae</taxon>
        <taxon>Streptophyta</taxon>
        <taxon>Embryophyta</taxon>
        <taxon>Tracheophyta</taxon>
        <taxon>Spermatophyta</taxon>
        <taxon>Magnoliopsida</taxon>
        <taxon>eudicotyledons</taxon>
        <taxon>Gunneridae</taxon>
        <taxon>Pentapetalae</taxon>
        <taxon>rosids</taxon>
        <taxon>malvids</taxon>
        <taxon>Brassicales</taxon>
        <taxon>Brassicaceae</taxon>
        <taxon>Camelineae</taxon>
        <taxon>Capsella</taxon>
    </lineage>
</organism>
<dbReference type="InterPro" id="IPR016140">
    <property type="entry name" value="Bifunc_inhib/LTP/seed_store"/>
</dbReference>
<dbReference type="AlphaFoldDB" id="R0HLL1"/>
<gene>
    <name evidence="5" type="ORF">CARUB_v10019541mg</name>
</gene>
<sequence>MKFSTLVCITFLVVILSSLAPIKSSLVENSVKPPCTDIEITGCVPAIILGTPPTAECCGKLKAQQPCYCDFIKNPAFRPLVTSPQAHAALGFCGIPYPSC</sequence>
<dbReference type="GO" id="GO:0006869">
    <property type="term" value="P:lipid transport"/>
    <property type="evidence" value="ECO:0007669"/>
    <property type="project" value="InterPro"/>
</dbReference>
<dbReference type="GO" id="GO:0008289">
    <property type="term" value="F:lipid binding"/>
    <property type="evidence" value="ECO:0007669"/>
    <property type="project" value="UniProtKB-KW"/>
</dbReference>
<feature type="chain" id="PRO_5004352267" description="Bifunctional inhibitor/plant lipid transfer protein/seed storage helical domain-containing protein" evidence="3">
    <location>
        <begin position="25"/>
        <end position="100"/>
    </location>
</feature>
<keyword evidence="6" id="KW-1185">Reference proteome</keyword>
<evidence type="ECO:0000256" key="3">
    <source>
        <dbReference type="SAM" id="SignalP"/>
    </source>
</evidence>
<dbReference type="PANTHER" id="PTHR33214">
    <property type="entry name" value="BIFUNCTIONAL INHIBITOR/LIPID-TRANSFER PROTEIN/SEED STORAGE 2S ALBUMIN SUPERFAMILY PROTEIN"/>
    <property type="match status" value="1"/>
</dbReference>
<accession>R0HLL1</accession>
<keyword evidence="2" id="KW-0446">Lipid-binding</keyword>
<evidence type="ECO:0000259" key="4">
    <source>
        <dbReference type="Pfam" id="PF00234"/>
    </source>
</evidence>
<dbReference type="CDD" id="cd01959">
    <property type="entry name" value="nsLTP2"/>
    <property type="match status" value="1"/>
</dbReference>
<dbReference type="PANTHER" id="PTHR33214:SF57">
    <property type="entry name" value="GENOME ASSEMBLY, CHROMOSOME: A02"/>
    <property type="match status" value="1"/>
</dbReference>
<evidence type="ECO:0000313" key="5">
    <source>
        <dbReference type="EMBL" id="EOA26115.1"/>
    </source>
</evidence>
<dbReference type="EMBL" id="KB870809">
    <property type="protein sequence ID" value="EOA26115.1"/>
    <property type="molecule type" value="Genomic_DNA"/>
</dbReference>
<keyword evidence="1" id="KW-0813">Transport</keyword>
<dbReference type="InterPro" id="IPR033872">
    <property type="entry name" value="nsLTP2"/>
</dbReference>
<evidence type="ECO:0000256" key="2">
    <source>
        <dbReference type="ARBA" id="ARBA00023121"/>
    </source>
</evidence>
<protein>
    <recommendedName>
        <fullName evidence="4">Bifunctional inhibitor/plant lipid transfer protein/seed storage helical domain-containing protein</fullName>
    </recommendedName>
</protein>
<evidence type="ECO:0000313" key="6">
    <source>
        <dbReference type="Proteomes" id="UP000029121"/>
    </source>
</evidence>
<name>R0HLL1_9BRAS</name>
<evidence type="ECO:0000256" key="1">
    <source>
        <dbReference type="ARBA" id="ARBA00022448"/>
    </source>
</evidence>
<dbReference type="Pfam" id="PF00234">
    <property type="entry name" value="Tryp_alpha_amyl"/>
    <property type="match status" value="1"/>
</dbReference>
<dbReference type="Proteomes" id="UP000029121">
    <property type="component" value="Unassembled WGS sequence"/>
</dbReference>
<dbReference type="STRING" id="81985.R0HLL1"/>
<feature type="signal peptide" evidence="3">
    <location>
        <begin position="1"/>
        <end position="24"/>
    </location>
</feature>
<reference evidence="6" key="1">
    <citation type="journal article" date="2013" name="Nat. Genet.">
        <title>The Capsella rubella genome and the genomic consequences of rapid mating system evolution.</title>
        <authorList>
            <person name="Slotte T."/>
            <person name="Hazzouri K.M."/>
            <person name="Agren J.A."/>
            <person name="Koenig D."/>
            <person name="Maumus F."/>
            <person name="Guo Y.L."/>
            <person name="Steige K."/>
            <person name="Platts A.E."/>
            <person name="Escobar J.S."/>
            <person name="Newman L.K."/>
            <person name="Wang W."/>
            <person name="Mandakova T."/>
            <person name="Vello E."/>
            <person name="Smith L.M."/>
            <person name="Henz S.R."/>
            <person name="Steffen J."/>
            <person name="Takuno S."/>
            <person name="Brandvain Y."/>
            <person name="Coop G."/>
            <person name="Andolfatto P."/>
            <person name="Hu T.T."/>
            <person name="Blanchette M."/>
            <person name="Clark R.M."/>
            <person name="Quesneville H."/>
            <person name="Nordborg M."/>
            <person name="Gaut B.S."/>
            <person name="Lysak M.A."/>
            <person name="Jenkins J."/>
            <person name="Grimwood J."/>
            <person name="Chapman J."/>
            <person name="Prochnik S."/>
            <person name="Shu S."/>
            <person name="Rokhsar D."/>
            <person name="Schmutz J."/>
            <person name="Weigel D."/>
            <person name="Wright S.I."/>
        </authorList>
    </citation>
    <scope>NUCLEOTIDE SEQUENCE [LARGE SCALE GENOMIC DNA]</scope>
    <source>
        <strain evidence="6">cv. Monte Gargano</strain>
    </source>
</reference>
<dbReference type="InterPro" id="IPR036312">
    <property type="entry name" value="Bifun_inhib/LTP/seed_sf"/>
</dbReference>
<dbReference type="Gene3D" id="1.10.110.10">
    <property type="entry name" value="Plant lipid-transfer and hydrophobic proteins"/>
    <property type="match status" value="1"/>
</dbReference>
<feature type="domain" description="Bifunctional inhibitor/plant lipid transfer protein/seed storage helical" evidence="4">
    <location>
        <begin position="45"/>
        <end position="100"/>
    </location>
</feature>
<proteinExistence type="predicted"/>